<evidence type="ECO:0000256" key="3">
    <source>
        <dbReference type="ARBA" id="ARBA00023002"/>
    </source>
</evidence>
<feature type="binding site" evidence="7">
    <location>
        <begin position="158"/>
        <end position="160"/>
    </location>
    <ligand>
        <name>D-glyceraldehyde 3-phosphate</name>
        <dbReference type="ChEBI" id="CHEBI:59776"/>
    </ligand>
</feature>
<evidence type="ECO:0000256" key="8">
    <source>
        <dbReference type="PIRSR" id="PIRSR000149-3"/>
    </source>
</evidence>
<dbReference type="CDD" id="cd05214">
    <property type="entry name" value="GAPDH_I_N"/>
    <property type="match status" value="1"/>
</dbReference>
<feature type="site" description="Activates thiol group during catalysis" evidence="9">
    <location>
        <position position="186"/>
    </location>
</feature>
<keyword evidence="3" id="KW-0560">Oxidoreductase</keyword>
<evidence type="ECO:0000256" key="5">
    <source>
        <dbReference type="ARBA" id="ARBA00052787"/>
    </source>
</evidence>
<reference evidence="12" key="1">
    <citation type="submission" date="2021-05" db="EMBL/GenBank/DDBJ databases">
        <title>The genome of the haptophyte Pavlova lutheri (Diacronema luteri, Pavlovales) - a model for lipid biosynthesis in eukaryotic algae.</title>
        <authorList>
            <person name="Hulatt C.J."/>
            <person name="Posewitz M.C."/>
        </authorList>
    </citation>
    <scope>NUCLEOTIDE SEQUENCE</scope>
    <source>
        <strain evidence="12">NIVA-4/92</strain>
    </source>
</reference>
<dbReference type="GO" id="GO:0051287">
    <property type="term" value="F:NAD binding"/>
    <property type="evidence" value="ECO:0007669"/>
    <property type="project" value="InterPro"/>
</dbReference>
<gene>
    <name evidence="12" type="ORF">KFE25_012292</name>
</gene>
<dbReference type="OrthoDB" id="1152826at2759"/>
<evidence type="ECO:0000313" key="12">
    <source>
        <dbReference type="EMBL" id="KAG8464929.1"/>
    </source>
</evidence>
<dbReference type="Pfam" id="PF00044">
    <property type="entry name" value="Gp_dh_N"/>
    <property type="match status" value="1"/>
</dbReference>
<feature type="binding site" evidence="7">
    <location>
        <begin position="220"/>
        <end position="221"/>
    </location>
    <ligand>
        <name>D-glyceraldehyde 3-phosphate</name>
        <dbReference type="ChEBI" id="CHEBI:59776"/>
    </ligand>
</feature>
<feature type="binding site" evidence="8">
    <location>
        <begin position="16"/>
        <end position="17"/>
    </location>
    <ligand>
        <name>NAD(+)</name>
        <dbReference type="ChEBI" id="CHEBI:57540"/>
    </ligand>
</feature>
<feature type="domain" description="Glyceraldehyde 3-phosphate dehydrogenase NAD(P) binding" evidence="11">
    <location>
        <begin position="7"/>
        <end position="159"/>
    </location>
</feature>
<dbReference type="FunFam" id="3.30.360.10:FF:000002">
    <property type="entry name" value="Glyceraldehyde-3-phosphate dehydrogenase"/>
    <property type="match status" value="1"/>
</dbReference>
<dbReference type="PANTHER" id="PTHR42955">
    <property type="entry name" value="GLYCERALDEHYDE-3-PHOSPHATE DEHYDROGENASE"/>
    <property type="match status" value="1"/>
</dbReference>
<comment type="pathway">
    <text evidence="1">Carbohydrate biosynthesis; Calvin cycle.</text>
</comment>
<evidence type="ECO:0000259" key="11">
    <source>
        <dbReference type="SMART" id="SM00846"/>
    </source>
</evidence>
<dbReference type="GO" id="GO:0047100">
    <property type="term" value="F:glyceraldehyde-3-phosphate dehydrogenase (NADP+) (phosphorylating) activity"/>
    <property type="evidence" value="ECO:0007669"/>
    <property type="project" value="UniProtKB-EC"/>
</dbReference>
<evidence type="ECO:0000313" key="13">
    <source>
        <dbReference type="Proteomes" id="UP000751190"/>
    </source>
</evidence>
<dbReference type="EMBL" id="JAGTXO010000011">
    <property type="protein sequence ID" value="KAG8464929.1"/>
    <property type="molecule type" value="Genomic_DNA"/>
</dbReference>
<comment type="caution">
    <text evidence="12">The sequence shown here is derived from an EMBL/GenBank/DDBJ whole genome shotgun (WGS) entry which is preliminary data.</text>
</comment>
<evidence type="ECO:0000256" key="6">
    <source>
        <dbReference type="PIRSR" id="PIRSR000149-1"/>
    </source>
</evidence>
<protein>
    <recommendedName>
        <fullName evidence="4">glyceraldehyde-3-phosphate dehydrogenase (NADP(+)) (phosphorylating)</fullName>
        <ecNumber evidence="4">1.2.1.13</ecNumber>
    </recommendedName>
</protein>
<dbReference type="InterPro" id="IPR020830">
    <property type="entry name" value="GlycerAld_3-P_DH_AS"/>
</dbReference>
<sequence>MANSTPERVLINGYGRIGRLCLRAILGTPEVEVVAINEIAADIATSAYITEYDTHHGKFLPGKISHEGDTLDFDGRKIKFLQIKAPADVPIAALGITIVIECTGKHNDVAKLQPFLDSGAKRVVVSAPVKAPGVPNIVLGVNEQTYQPSVHRILTAASCTTNCIAPVIKLLHDKVGVKHGSITTIHCLTNTQSVLDAPWCAEKEPRRARGSVNNFYPTTTGSAKAVTEVIPELTGKLNGHAVRVPLATSSLTDITLEMAREVTAEGINQLFREAASAGPMQGILGIEAKKLTAADYCNDARSTIVDEASTIVMGGTQVKVLAWYDNEWGYSCRLAELARMVARMGA</sequence>
<dbReference type="Pfam" id="PF02800">
    <property type="entry name" value="Gp_dh_C"/>
    <property type="match status" value="1"/>
</dbReference>
<dbReference type="Gene3D" id="3.40.50.720">
    <property type="entry name" value="NAD(P)-binding Rossmann-like Domain"/>
    <property type="match status" value="1"/>
</dbReference>
<dbReference type="InterPro" id="IPR052978">
    <property type="entry name" value="GAP_dehydrogenase"/>
</dbReference>
<feature type="binding site" evidence="7">
    <location>
        <position position="189"/>
    </location>
    <ligand>
        <name>D-glyceraldehyde 3-phosphate</name>
        <dbReference type="ChEBI" id="CHEBI:59776"/>
    </ligand>
</feature>
<dbReference type="PRINTS" id="PR00078">
    <property type="entry name" value="G3PDHDRGNASE"/>
</dbReference>
<dbReference type="SUPFAM" id="SSF51735">
    <property type="entry name" value="NAD(P)-binding Rossmann-fold domains"/>
    <property type="match status" value="1"/>
</dbReference>
<dbReference type="Gene3D" id="3.30.360.10">
    <property type="entry name" value="Dihydrodipicolinate Reductase, domain 2"/>
    <property type="match status" value="1"/>
</dbReference>
<keyword evidence="8" id="KW-0547">Nucleotide-binding</keyword>
<comment type="similarity">
    <text evidence="2 10">Belongs to the glyceraldehyde-3-phosphate dehydrogenase family.</text>
</comment>
<evidence type="ECO:0000256" key="7">
    <source>
        <dbReference type="PIRSR" id="PIRSR000149-2"/>
    </source>
</evidence>
<comment type="catalytic activity">
    <reaction evidence="5">
        <text>D-glyceraldehyde 3-phosphate + phosphate + NADP(+) = (2R)-3-phospho-glyceroyl phosphate + NADPH + H(+)</text>
        <dbReference type="Rhea" id="RHEA:10296"/>
        <dbReference type="ChEBI" id="CHEBI:15378"/>
        <dbReference type="ChEBI" id="CHEBI:43474"/>
        <dbReference type="ChEBI" id="CHEBI:57604"/>
        <dbReference type="ChEBI" id="CHEBI:57783"/>
        <dbReference type="ChEBI" id="CHEBI:58349"/>
        <dbReference type="ChEBI" id="CHEBI:59776"/>
        <dbReference type="EC" id="1.2.1.13"/>
    </reaction>
</comment>
<dbReference type="Proteomes" id="UP000751190">
    <property type="component" value="Unassembled WGS sequence"/>
</dbReference>
<dbReference type="SMART" id="SM00846">
    <property type="entry name" value="Gp_dh_N"/>
    <property type="match status" value="1"/>
</dbReference>
<dbReference type="InterPro" id="IPR020831">
    <property type="entry name" value="GlycerAld/Erythrose_P_DH"/>
</dbReference>
<dbReference type="InterPro" id="IPR020829">
    <property type="entry name" value="GlycerAld_3-P_DH_cat"/>
</dbReference>
<organism evidence="12 13">
    <name type="scientific">Diacronema lutheri</name>
    <name type="common">Unicellular marine alga</name>
    <name type="synonym">Monochrysis lutheri</name>
    <dbReference type="NCBI Taxonomy" id="2081491"/>
    <lineage>
        <taxon>Eukaryota</taxon>
        <taxon>Haptista</taxon>
        <taxon>Haptophyta</taxon>
        <taxon>Pavlovophyceae</taxon>
        <taxon>Pavlovales</taxon>
        <taxon>Pavlovaceae</taxon>
        <taxon>Diacronema</taxon>
    </lineage>
</organism>
<dbReference type="FunFam" id="3.40.50.720:FF:000001">
    <property type="entry name" value="Glyceraldehyde-3-phosphate dehydrogenase"/>
    <property type="match status" value="1"/>
</dbReference>
<dbReference type="AlphaFoldDB" id="A0A8J5XQS8"/>
<keyword evidence="8" id="KW-0520">NAD</keyword>
<evidence type="ECO:0000256" key="4">
    <source>
        <dbReference type="ARBA" id="ARBA00039137"/>
    </source>
</evidence>
<feature type="binding site" evidence="8">
    <location>
        <position position="126"/>
    </location>
    <ligand>
        <name>NAD(+)</name>
        <dbReference type="ChEBI" id="CHEBI:57540"/>
    </ligand>
</feature>
<feature type="active site" description="Nucleophile" evidence="6">
    <location>
        <position position="159"/>
    </location>
</feature>
<dbReference type="CDD" id="cd18126">
    <property type="entry name" value="GAPDH_I_C"/>
    <property type="match status" value="1"/>
</dbReference>
<dbReference type="SUPFAM" id="SSF55347">
    <property type="entry name" value="Glyceraldehyde-3-phosphate dehydrogenase-like, C-terminal domain"/>
    <property type="match status" value="1"/>
</dbReference>
<dbReference type="EC" id="1.2.1.13" evidence="4"/>
<dbReference type="InterPro" id="IPR020828">
    <property type="entry name" value="GlycerAld_3-P_DH_NAD(P)-bd"/>
</dbReference>
<feature type="binding site" evidence="7">
    <location>
        <position position="243"/>
    </location>
    <ligand>
        <name>D-glyceraldehyde 3-phosphate</name>
        <dbReference type="ChEBI" id="CHEBI:59776"/>
    </ligand>
</feature>
<dbReference type="InterPro" id="IPR036291">
    <property type="entry name" value="NAD(P)-bd_dom_sf"/>
</dbReference>
<keyword evidence="13" id="KW-1185">Reference proteome</keyword>
<evidence type="ECO:0000256" key="1">
    <source>
        <dbReference type="ARBA" id="ARBA00005215"/>
    </source>
</evidence>
<accession>A0A8J5XQS8</accession>
<name>A0A8J5XQS8_DIALT</name>
<evidence type="ECO:0000256" key="9">
    <source>
        <dbReference type="PIRSR" id="PIRSR000149-4"/>
    </source>
</evidence>
<dbReference type="OMA" id="DAYSHDD"/>
<evidence type="ECO:0000256" key="10">
    <source>
        <dbReference type="RuleBase" id="RU000397"/>
    </source>
</evidence>
<evidence type="ECO:0000256" key="2">
    <source>
        <dbReference type="ARBA" id="ARBA00007406"/>
    </source>
</evidence>
<dbReference type="PROSITE" id="PS00071">
    <property type="entry name" value="GAPDH"/>
    <property type="match status" value="1"/>
</dbReference>
<dbReference type="PIRSF" id="PIRSF000149">
    <property type="entry name" value="GAP_DH"/>
    <property type="match status" value="1"/>
</dbReference>
<proteinExistence type="inferred from homology"/>
<feature type="binding site" evidence="8">
    <location>
        <position position="326"/>
    </location>
    <ligand>
        <name>NAD(+)</name>
        <dbReference type="ChEBI" id="CHEBI:57540"/>
    </ligand>
</feature>
<dbReference type="PANTHER" id="PTHR42955:SF1">
    <property type="entry name" value="GLYCERALDEHYDE-3-PHOSPHATE DEHYDROGENASE"/>
    <property type="match status" value="1"/>
</dbReference>